<protein>
    <submittedName>
        <fullName evidence="1">Uncharacterized protein</fullName>
    </submittedName>
</protein>
<reference evidence="1 2" key="1">
    <citation type="submission" date="2016-10" db="EMBL/GenBank/DDBJ databases">
        <authorList>
            <person name="de Groot N.N."/>
        </authorList>
    </citation>
    <scope>NUCLEOTIDE SEQUENCE [LARGE SCALE GENOMIC DNA]</scope>
    <source>
        <strain evidence="1 2">DSM 21650</strain>
    </source>
</reference>
<name>A0A1H3KBN9_9FIRM</name>
<dbReference type="EMBL" id="FNQE01000001">
    <property type="protein sequence ID" value="SDY48984.1"/>
    <property type="molecule type" value="Genomic_DNA"/>
</dbReference>
<proteinExistence type="predicted"/>
<organism evidence="1 2">
    <name type="scientific">Proteiniborus ethanoligenes</name>
    <dbReference type="NCBI Taxonomy" id="415015"/>
    <lineage>
        <taxon>Bacteria</taxon>
        <taxon>Bacillati</taxon>
        <taxon>Bacillota</taxon>
        <taxon>Clostridia</taxon>
        <taxon>Eubacteriales</taxon>
        <taxon>Proteiniborus</taxon>
    </lineage>
</organism>
<dbReference type="RefSeq" id="WP_176967811.1">
    <property type="nucleotide sequence ID" value="NZ_FNQE01000001.1"/>
</dbReference>
<gene>
    <name evidence="1" type="ORF">SAMN05660462_00191</name>
</gene>
<accession>A0A1H3KBN9</accession>
<evidence type="ECO:0000313" key="2">
    <source>
        <dbReference type="Proteomes" id="UP000198625"/>
    </source>
</evidence>
<dbReference type="AlphaFoldDB" id="A0A1H3KBN9"/>
<dbReference type="Proteomes" id="UP000198625">
    <property type="component" value="Unassembled WGS sequence"/>
</dbReference>
<keyword evidence="2" id="KW-1185">Reference proteome</keyword>
<sequence>MIKITLKDKLFFIGKAEEVIEAIDDLLVYYGENATLKEIIDHSLKT</sequence>
<evidence type="ECO:0000313" key="1">
    <source>
        <dbReference type="EMBL" id="SDY48984.1"/>
    </source>
</evidence>